<evidence type="ECO:0000256" key="3">
    <source>
        <dbReference type="ARBA" id="ARBA00022898"/>
    </source>
</evidence>
<proteinExistence type="inferred from homology"/>
<dbReference type="Pfam" id="PF01053">
    <property type="entry name" value="Cys_Met_Meta_PP"/>
    <property type="match status" value="1"/>
</dbReference>
<dbReference type="PANTHER" id="PTHR11808:SF80">
    <property type="entry name" value="CYSTATHIONINE GAMMA-LYASE"/>
    <property type="match status" value="1"/>
</dbReference>
<evidence type="ECO:0000313" key="5">
    <source>
        <dbReference type="EMBL" id="MCY1714724.1"/>
    </source>
</evidence>
<protein>
    <submittedName>
        <fullName evidence="5">PLP-dependent aspartate aminotransferase family protein</fullName>
    </submittedName>
</protein>
<accession>A0ABT4BV03</accession>
<dbReference type="PIRSF" id="PIRSF001434">
    <property type="entry name" value="CGS"/>
    <property type="match status" value="1"/>
</dbReference>
<keyword evidence="6" id="KW-1185">Reference proteome</keyword>
<dbReference type="InterPro" id="IPR015421">
    <property type="entry name" value="PyrdxlP-dep_Trfase_major"/>
</dbReference>
<evidence type="ECO:0000256" key="1">
    <source>
        <dbReference type="ARBA" id="ARBA00001933"/>
    </source>
</evidence>
<dbReference type="InterPro" id="IPR015424">
    <property type="entry name" value="PyrdxlP-dep_Trfase"/>
</dbReference>
<dbReference type="GO" id="GO:0008483">
    <property type="term" value="F:transaminase activity"/>
    <property type="evidence" value="ECO:0007669"/>
    <property type="project" value="UniProtKB-KW"/>
</dbReference>
<reference evidence="5 6" key="1">
    <citation type="submission" date="2022-11" db="EMBL/GenBank/DDBJ databases">
        <authorList>
            <person name="Caiyu Z."/>
        </authorList>
    </citation>
    <scope>NUCLEOTIDE SEQUENCE [LARGE SCALE GENOMIC DNA]</scope>
    <source>
        <strain evidence="5 6">YR-4</strain>
    </source>
</reference>
<dbReference type="CDD" id="cd00614">
    <property type="entry name" value="CGS_like"/>
    <property type="match status" value="1"/>
</dbReference>
<dbReference type="InterPro" id="IPR054542">
    <property type="entry name" value="Cys_met_metab_PP"/>
</dbReference>
<dbReference type="PANTHER" id="PTHR11808">
    <property type="entry name" value="TRANS-SULFURATION ENZYME FAMILY MEMBER"/>
    <property type="match status" value="1"/>
</dbReference>
<keyword evidence="5" id="KW-0808">Transferase</keyword>
<keyword evidence="3 4" id="KW-0663">Pyridoxal phosphate</keyword>
<dbReference type="Proteomes" id="UP001082703">
    <property type="component" value="Unassembled WGS sequence"/>
</dbReference>
<dbReference type="EMBL" id="JAPOHA010000010">
    <property type="protein sequence ID" value="MCY1714724.1"/>
    <property type="molecule type" value="Genomic_DNA"/>
</dbReference>
<comment type="cofactor">
    <cofactor evidence="1 4">
        <name>pyridoxal 5'-phosphate</name>
        <dbReference type="ChEBI" id="CHEBI:597326"/>
    </cofactor>
</comment>
<dbReference type="SUPFAM" id="SSF53383">
    <property type="entry name" value="PLP-dependent transferases"/>
    <property type="match status" value="1"/>
</dbReference>
<comment type="similarity">
    <text evidence="2 4">Belongs to the trans-sulfuration enzymes family.</text>
</comment>
<dbReference type="Gene3D" id="3.40.640.10">
    <property type="entry name" value="Type I PLP-dependent aspartate aminotransferase-like (Major domain)"/>
    <property type="match status" value="1"/>
</dbReference>
<evidence type="ECO:0000256" key="2">
    <source>
        <dbReference type="ARBA" id="ARBA00009077"/>
    </source>
</evidence>
<sequence>MEEMNMGFATKAVHAGQHGDPVTGAMVSPMFLTSTFVWTPEKMERYQNGDKAGIFTYGRSRNPTQNDIQDKIKTLYGAPACLVTSSGMAAISLAILSFVHPGDHIISGKTIYGGTFGLFSHIFEEMKIDVTFLQDLSEESLNNALRPNTKLIYSESVYNPTLEICEVDRIAQWAKSKGIVSMIDNTFLSPYLFNPFEHGIDVVVESATKYINGHGDVIAGHICGQADFIERIRSSIYQEIGSVPSPFSCWLMLRGLKTLHLRMKAQCENAMEVAKWLEKSPLVEKVIYPGLASHPQHALATELYGKRGYGAMISFVVKGGLEGGQKFMNHIKLAKYAVSLGDLDTMAEQPATQTHGKMSREERMLMGIDDGMIRLSIGVEDVRDIIADVEQALNA</sequence>
<evidence type="ECO:0000256" key="4">
    <source>
        <dbReference type="RuleBase" id="RU362118"/>
    </source>
</evidence>
<name>A0ABT4BV03_9FIRM</name>
<evidence type="ECO:0000313" key="6">
    <source>
        <dbReference type="Proteomes" id="UP001082703"/>
    </source>
</evidence>
<organism evidence="5 6">
    <name type="scientific">Caproiciproducens galactitolivorans</name>
    <dbReference type="NCBI Taxonomy" id="642589"/>
    <lineage>
        <taxon>Bacteria</taxon>
        <taxon>Bacillati</taxon>
        <taxon>Bacillota</taxon>
        <taxon>Clostridia</taxon>
        <taxon>Eubacteriales</taxon>
        <taxon>Acutalibacteraceae</taxon>
        <taxon>Caproiciproducens</taxon>
    </lineage>
</organism>
<dbReference type="InterPro" id="IPR000277">
    <property type="entry name" value="Cys/Met-Metab_PyrdxlP-dep_enz"/>
</dbReference>
<keyword evidence="5" id="KW-0032">Aminotransferase</keyword>
<dbReference type="Gene3D" id="3.90.1150.10">
    <property type="entry name" value="Aspartate Aminotransferase, domain 1"/>
    <property type="match status" value="1"/>
</dbReference>
<dbReference type="PROSITE" id="PS00868">
    <property type="entry name" value="CYS_MET_METAB_PP"/>
    <property type="match status" value="1"/>
</dbReference>
<dbReference type="RefSeq" id="WP_268058777.1">
    <property type="nucleotide sequence ID" value="NZ_JAPOHA010000010.1"/>
</dbReference>
<dbReference type="InterPro" id="IPR015422">
    <property type="entry name" value="PyrdxlP-dep_Trfase_small"/>
</dbReference>
<comment type="caution">
    <text evidence="5">The sequence shown here is derived from an EMBL/GenBank/DDBJ whole genome shotgun (WGS) entry which is preliminary data.</text>
</comment>
<gene>
    <name evidence="5" type="ORF">OUY18_10715</name>
</gene>